<gene>
    <name evidence="2" type="ORF">BC792_10890</name>
</gene>
<protein>
    <submittedName>
        <fullName evidence="2">Uncharacterized protein DUF4197</fullName>
    </submittedName>
</protein>
<dbReference type="RefSeq" id="WP_246154912.1">
    <property type="nucleotide sequence ID" value="NZ_VNHX01000008.1"/>
</dbReference>
<accession>A0A5S5DKY7</accession>
<dbReference type="AlphaFoldDB" id="A0A5S5DKY7"/>
<sequence length="266" mass="28020">MRKSLMAVCTVGAFFAATAGAEAQIGSKLKGLLGQVATNTADTSKVNSTAAAPTGSQGEITTAEANNAIKQALGNGLQASIALLSAKDGFLGDAAVKILMPQEAQKVEKALRAVGMGSLCDQFILSMNRAAETAVSEAGQVFVNSLSRMSINDAYNILLSGQSDAATSYFKTNTTSELIQRFSPVIESAMGKNNVADYWTQLTSAYNKLPLSSKVETNLTAYVTQKAIDGLFVKVADQELKIRSNLGGTRSTDLLSKVFGWADKQK</sequence>
<evidence type="ECO:0000313" key="3">
    <source>
        <dbReference type="Proteomes" id="UP000325105"/>
    </source>
</evidence>
<comment type="caution">
    <text evidence="2">The sequence shown here is derived from an EMBL/GenBank/DDBJ whole genome shotgun (WGS) entry which is preliminary data.</text>
</comment>
<feature type="signal peptide" evidence="1">
    <location>
        <begin position="1"/>
        <end position="19"/>
    </location>
</feature>
<proteinExistence type="predicted"/>
<dbReference type="Pfam" id="PF13852">
    <property type="entry name" value="DUF4197"/>
    <property type="match status" value="1"/>
</dbReference>
<name>A0A5S5DKY7_9SPHI</name>
<dbReference type="EMBL" id="VNHX01000008">
    <property type="protein sequence ID" value="TYP95998.1"/>
    <property type="molecule type" value="Genomic_DNA"/>
</dbReference>
<dbReference type="Proteomes" id="UP000325105">
    <property type="component" value="Unassembled WGS sequence"/>
</dbReference>
<keyword evidence="1" id="KW-0732">Signal</keyword>
<evidence type="ECO:0000256" key="1">
    <source>
        <dbReference type="SAM" id="SignalP"/>
    </source>
</evidence>
<organism evidence="2 3">
    <name type="scientific">Sphingobacterium allocomposti</name>
    <dbReference type="NCBI Taxonomy" id="415956"/>
    <lineage>
        <taxon>Bacteria</taxon>
        <taxon>Pseudomonadati</taxon>
        <taxon>Bacteroidota</taxon>
        <taxon>Sphingobacteriia</taxon>
        <taxon>Sphingobacteriales</taxon>
        <taxon>Sphingobacteriaceae</taxon>
        <taxon>Sphingobacterium</taxon>
    </lineage>
</organism>
<reference evidence="2 3" key="1">
    <citation type="submission" date="2019-07" db="EMBL/GenBank/DDBJ databases">
        <title>Genomic Encyclopedia of Archaeal and Bacterial Type Strains, Phase II (KMG-II): from individual species to whole genera.</title>
        <authorList>
            <person name="Goeker M."/>
        </authorList>
    </citation>
    <scope>NUCLEOTIDE SEQUENCE [LARGE SCALE GENOMIC DNA]</scope>
    <source>
        <strain evidence="2 3">DSM 18850</strain>
    </source>
</reference>
<keyword evidence="3" id="KW-1185">Reference proteome</keyword>
<dbReference type="InterPro" id="IPR025245">
    <property type="entry name" value="DUF4197"/>
</dbReference>
<feature type="chain" id="PRO_5024430535" evidence="1">
    <location>
        <begin position="20"/>
        <end position="266"/>
    </location>
</feature>
<evidence type="ECO:0000313" key="2">
    <source>
        <dbReference type="EMBL" id="TYP95998.1"/>
    </source>
</evidence>